<evidence type="ECO:0000313" key="3">
    <source>
        <dbReference type="Proteomes" id="UP001139409"/>
    </source>
</evidence>
<name>A0A9X1HND0_9BACT</name>
<accession>A0A9X1HND0</accession>
<reference evidence="2" key="1">
    <citation type="submission" date="2021-09" db="EMBL/GenBank/DDBJ databases">
        <title>Fulvivirga sp. isolated from coastal sediment.</title>
        <authorList>
            <person name="Yu H."/>
        </authorList>
    </citation>
    <scope>NUCLEOTIDE SEQUENCE</scope>
    <source>
        <strain evidence="2">1062</strain>
    </source>
</reference>
<feature type="transmembrane region" description="Helical" evidence="1">
    <location>
        <begin position="12"/>
        <end position="35"/>
    </location>
</feature>
<evidence type="ECO:0000256" key="1">
    <source>
        <dbReference type="SAM" id="Phobius"/>
    </source>
</evidence>
<keyword evidence="1" id="KW-0472">Membrane</keyword>
<keyword evidence="3" id="KW-1185">Reference proteome</keyword>
<feature type="transmembrane region" description="Helical" evidence="1">
    <location>
        <begin position="117"/>
        <end position="141"/>
    </location>
</feature>
<keyword evidence="1" id="KW-0812">Transmembrane</keyword>
<feature type="transmembrane region" description="Helical" evidence="1">
    <location>
        <begin position="78"/>
        <end position="97"/>
    </location>
</feature>
<dbReference type="EMBL" id="JAIXNE010000001">
    <property type="protein sequence ID" value="MCA6073988.1"/>
    <property type="molecule type" value="Genomic_DNA"/>
</dbReference>
<sequence length="155" mass="18357">MKEQMKYPEIQYLIGKVRGYVFMIFIYILYAIYNYGYVNTYGWLLCVTVLIIIGLAVFHKSLKEALQGIYVDSSLRAFVHSVFLILPLGILCFYLFFYKGIYEGYLMIKEDFSFKSLVWRLFILTYSYFLTVEVADLFGLYKGLEKTNELYSKEE</sequence>
<dbReference type="RefSeq" id="WP_225697096.1">
    <property type="nucleotide sequence ID" value="NZ_JAIXNE010000001.1"/>
</dbReference>
<dbReference type="Proteomes" id="UP001139409">
    <property type="component" value="Unassembled WGS sequence"/>
</dbReference>
<comment type="caution">
    <text evidence="2">The sequence shown here is derived from an EMBL/GenBank/DDBJ whole genome shotgun (WGS) entry which is preliminary data.</text>
</comment>
<feature type="transmembrane region" description="Helical" evidence="1">
    <location>
        <begin position="41"/>
        <end position="58"/>
    </location>
</feature>
<organism evidence="2 3">
    <name type="scientific">Fulvivirga sedimenti</name>
    <dbReference type="NCBI Taxonomy" id="2879465"/>
    <lineage>
        <taxon>Bacteria</taxon>
        <taxon>Pseudomonadati</taxon>
        <taxon>Bacteroidota</taxon>
        <taxon>Cytophagia</taxon>
        <taxon>Cytophagales</taxon>
        <taxon>Fulvivirgaceae</taxon>
        <taxon>Fulvivirga</taxon>
    </lineage>
</organism>
<proteinExistence type="predicted"/>
<dbReference type="AlphaFoldDB" id="A0A9X1HND0"/>
<evidence type="ECO:0000313" key="2">
    <source>
        <dbReference type="EMBL" id="MCA6073988.1"/>
    </source>
</evidence>
<protein>
    <submittedName>
        <fullName evidence="2">Uncharacterized protein</fullName>
    </submittedName>
</protein>
<keyword evidence="1" id="KW-1133">Transmembrane helix</keyword>
<gene>
    <name evidence="2" type="ORF">LDX50_03860</name>
</gene>